<dbReference type="PROSITE" id="PS50026">
    <property type="entry name" value="EGF_3"/>
    <property type="match status" value="1"/>
</dbReference>
<keyword evidence="1 2" id="KW-0245">EGF-like domain</keyword>
<dbReference type="InterPro" id="IPR002049">
    <property type="entry name" value="LE_dom"/>
</dbReference>
<gene>
    <name evidence="6" type="ORF">TCEB3V08_LOCUS11342</name>
</gene>
<dbReference type="PRINTS" id="PR00011">
    <property type="entry name" value="EGFLAMININ"/>
</dbReference>
<sequence>MSLVSVSLSAHLYESYHVTGSCRCLPGWTGSTCATPCPVGTYGMNCSQHCKCLNGGKCRRNDGLCRCPSGWIGQQCTEICPEGYYGDHCMAPCECPNDNFVCHPADGCICRHGFTGEKCELQLSAKNVLEKEEKHYGSVAAGLVVALILVAIIVGLLFYYRRRVANLKTEIAHVQYIADPQSAPDRHHFDNPVYSYQTPVRSDDGANLLLNNVQKIRNDLGMKNNTNLERQKLGVPVGCEDDDNLSNKGAYGLTYEHPPSLKNRDADAGNPNLNVYHSIDDLDDRKVEHLYDEIKQKEGQGKDLEMEYDHLDYSRPGSSWKPHYQRMANGLMPPNKDQRPDGSSDA</sequence>
<evidence type="ECO:0000256" key="2">
    <source>
        <dbReference type="PROSITE-ProRule" id="PRU00076"/>
    </source>
</evidence>
<dbReference type="InterPro" id="IPR042635">
    <property type="entry name" value="MEGF10/SREC1/2-like"/>
</dbReference>
<dbReference type="PROSITE" id="PS00022">
    <property type="entry name" value="EGF_1"/>
    <property type="match status" value="2"/>
</dbReference>
<dbReference type="PANTHER" id="PTHR24043:SF8">
    <property type="entry name" value="EGF-LIKE DOMAIN-CONTAINING PROTEIN"/>
    <property type="match status" value="1"/>
</dbReference>
<keyword evidence="4" id="KW-0472">Membrane</keyword>
<evidence type="ECO:0000256" key="1">
    <source>
        <dbReference type="ARBA" id="ARBA00022536"/>
    </source>
</evidence>
<evidence type="ECO:0000256" key="4">
    <source>
        <dbReference type="SAM" id="Phobius"/>
    </source>
</evidence>
<keyword evidence="2" id="KW-1015">Disulfide bond</keyword>
<dbReference type="Gene3D" id="2.170.300.10">
    <property type="entry name" value="Tie2 ligand-binding domain superfamily"/>
    <property type="match status" value="1"/>
</dbReference>
<dbReference type="SMART" id="SM00181">
    <property type="entry name" value="EGF"/>
    <property type="match status" value="2"/>
</dbReference>
<dbReference type="EMBL" id="OC322816">
    <property type="protein sequence ID" value="CAD7412341.1"/>
    <property type="molecule type" value="Genomic_DNA"/>
</dbReference>
<accession>A0A7R9DCR4</accession>
<organism evidence="6">
    <name type="scientific">Timema cristinae</name>
    <name type="common">Walking stick</name>
    <dbReference type="NCBI Taxonomy" id="61476"/>
    <lineage>
        <taxon>Eukaryota</taxon>
        <taxon>Metazoa</taxon>
        <taxon>Ecdysozoa</taxon>
        <taxon>Arthropoda</taxon>
        <taxon>Hexapoda</taxon>
        <taxon>Insecta</taxon>
        <taxon>Pterygota</taxon>
        <taxon>Neoptera</taxon>
        <taxon>Polyneoptera</taxon>
        <taxon>Phasmatodea</taxon>
        <taxon>Timematodea</taxon>
        <taxon>Timematoidea</taxon>
        <taxon>Timematidae</taxon>
        <taxon>Timema</taxon>
    </lineage>
</organism>
<keyword evidence="4" id="KW-1133">Transmembrane helix</keyword>
<feature type="compositionally biased region" description="Basic and acidic residues" evidence="3">
    <location>
        <begin position="336"/>
        <end position="346"/>
    </location>
</feature>
<dbReference type="AlphaFoldDB" id="A0A7R9DCR4"/>
<protein>
    <recommendedName>
        <fullName evidence="5">EGF-like domain-containing protein</fullName>
    </recommendedName>
</protein>
<proteinExistence type="predicted"/>
<feature type="domain" description="EGF-like" evidence="5">
    <location>
        <begin position="42"/>
        <end position="77"/>
    </location>
</feature>
<dbReference type="PANTHER" id="PTHR24043">
    <property type="entry name" value="SCAVENGER RECEPTOR CLASS F"/>
    <property type="match status" value="1"/>
</dbReference>
<feature type="transmembrane region" description="Helical" evidence="4">
    <location>
        <begin position="136"/>
        <end position="160"/>
    </location>
</feature>
<dbReference type="GO" id="GO:0005044">
    <property type="term" value="F:scavenger receptor activity"/>
    <property type="evidence" value="ECO:0007669"/>
    <property type="project" value="InterPro"/>
</dbReference>
<evidence type="ECO:0000259" key="5">
    <source>
        <dbReference type="PROSITE" id="PS50026"/>
    </source>
</evidence>
<dbReference type="CDD" id="cd00055">
    <property type="entry name" value="EGF_Lam"/>
    <property type="match status" value="1"/>
</dbReference>
<feature type="disulfide bond" evidence="2">
    <location>
        <begin position="67"/>
        <end position="76"/>
    </location>
</feature>
<comment type="caution">
    <text evidence="2">Lacks conserved residue(s) required for the propagation of feature annotation.</text>
</comment>
<reference evidence="6" key="1">
    <citation type="submission" date="2020-11" db="EMBL/GenBank/DDBJ databases">
        <authorList>
            <person name="Tran Van P."/>
        </authorList>
    </citation>
    <scope>NUCLEOTIDE SEQUENCE</scope>
</reference>
<evidence type="ECO:0000313" key="6">
    <source>
        <dbReference type="EMBL" id="CAD7412341.1"/>
    </source>
</evidence>
<feature type="region of interest" description="Disordered" evidence="3">
    <location>
        <begin position="250"/>
        <end position="269"/>
    </location>
</feature>
<name>A0A7R9DCR4_TIMCR</name>
<keyword evidence="4" id="KW-0812">Transmembrane</keyword>
<dbReference type="PROSITE" id="PS01186">
    <property type="entry name" value="EGF_2"/>
    <property type="match status" value="1"/>
</dbReference>
<dbReference type="GO" id="GO:0048513">
    <property type="term" value="P:animal organ development"/>
    <property type="evidence" value="ECO:0007669"/>
    <property type="project" value="UniProtKB-ARBA"/>
</dbReference>
<evidence type="ECO:0000256" key="3">
    <source>
        <dbReference type="SAM" id="MobiDB-lite"/>
    </source>
</evidence>
<dbReference type="InterPro" id="IPR000742">
    <property type="entry name" value="EGF"/>
</dbReference>
<feature type="region of interest" description="Disordered" evidence="3">
    <location>
        <begin position="312"/>
        <end position="346"/>
    </location>
</feature>
<dbReference type="GO" id="GO:0048731">
    <property type="term" value="P:system development"/>
    <property type="evidence" value="ECO:0007669"/>
    <property type="project" value="UniProtKB-ARBA"/>
</dbReference>
<dbReference type="CDD" id="cd12087">
    <property type="entry name" value="TM_EGFR-like"/>
    <property type="match status" value="1"/>
</dbReference>
<dbReference type="SUPFAM" id="SSF57184">
    <property type="entry name" value="Growth factor receptor domain"/>
    <property type="match status" value="1"/>
</dbReference>
<dbReference type="InterPro" id="IPR009030">
    <property type="entry name" value="Growth_fac_rcpt_cys_sf"/>
</dbReference>